<dbReference type="SUPFAM" id="SSF48403">
    <property type="entry name" value="Ankyrin repeat"/>
    <property type="match status" value="1"/>
</dbReference>
<evidence type="ECO:0000313" key="3">
    <source>
        <dbReference type="Proteomes" id="UP000011760"/>
    </source>
</evidence>
<dbReference type="AlphaFoldDB" id="M1UCL7"/>
<dbReference type="STRING" id="1121353.H924_00735"/>
<dbReference type="EMBL" id="CP004354">
    <property type="protein sequence ID" value="AGG65605.1"/>
    <property type="molecule type" value="Genomic_DNA"/>
</dbReference>
<dbReference type="Proteomes" id="UP000011760">
    <property type="component" value="Chromosome"/>
</dbReference>
<dbReference type="RefSeq" id="WP_015650060.1">
    <property type="nucleotide sequence ID" value="NC_020506.1"/>
</dbReference>
<dbReference type="PATRIC" id="fig|1121353.3.peg.156"/>
<dbReference type="Gene3D" id="1.25.40.20">
    <property type="entry name" value="Ankyrin repeat-containing domain"/>
    <property type="match status" value="1"/>
</dbReference>
<protein>
    <submittedName>
        <fullName evidence="2">Repeat containing protein</fullName>
    </submittedName>
</protein>
<name>M1UCL7_9CORY</name>
<dbReference type="eggNOG" id="COG0666">
    <property type="taxonomic scope" value="Bacteria"/>
</dbReference>
<proteinExistence type="predicted"/>
<gene>
    <name evidence="2" type="ORF">H924_00735</name>
</gene>
<organism evidence="2 3">
    <name type="scientific">Corynebacterium callunae DSM 20147</name>
    <dbReference type="NCBI Taxonomy" id="1121353"/>
    <lineage>
        <taxon>Bacteria</taxon>
        <taxon>Bacillati</taxon>
        <taxon>Actinomycetota</taxon>
        <taxon>Actinomycetes</taxon>
        <taxon>Mycobacteriales</taxon>
        <taxon>Corynebacteriaceae</taxon>
        <taxon>Corynebacterium</taxon>
    </lineage>
</organism>
<keyword evidence="3" id="KW-1185">Reference proteome</keyword>
<dbReference type="OrthoDB" id="9812708at2"/>
<dbReference type="KEGG" id="ccn:H924_00735"/>
<keyword evidence="1" id="KW-0175">Coiled coil</keyword>
<dbReference type="HOGENOM" id="CLU_784448_0_0_11"/>
<evidence type="ECO:0000256" key="1">
    <source>
        <dbReference type="SAM" id="Coils"/>
    </source>
</evidence>
<feature type="coiled-coil region" evidence="1">
    <location>
        <begin position="164"/>
        <end position="191"/>
    </location>
</feature>
<accession>M1UCL7</accession>
<dbReference type="InterPro" id="IPR036770">
    <property type="entry name" value="Ankyrin_rpt-contain_sf"/>
</dbReference>
<reference evidence="2 3" key="1">
    <citation type="submission" date="2013-02" db="EMBL/GenBank/DDBJ databases">
        <title>The complete genome sequence of Corynebacterium callunae DSM 20147.</title>
        <authorList>
            <person name="Ruckert C."/>
            <person name="Albersmeier A."/>
            <person name="Kalinowski J."/>
        </authorList>
    </citation>
    <scope>NUCLEOTIDE SEQUENCE [LARGE SCALE GENOMIC DNA]</scope>
    <source>
        <strain evidence="2 3">DSM 20147</strain>
    </source>
</reference>
<sequence length="355" mass="40037">MPRKLKEKLPRNFDKIVESGDFDAFKEVFAERALDARNRHGDTALHMPEVPEEYKIWLLKQGLDVDVRNEEGDTPLHVHAQEKDLNTDFLIDFGADVCAVNNEGESVAYGAVLFPKKLKKLIDAGADPSSRTNDGHSPMMQVIRSADVGHISQLAKTVKMLNSSDFTEEEIRETQERIIRLGEQFEDAREDYDQDYVDEAAVDMVWLYDRFGIPEELRANTPVRHDGISKIKLPGKTWQEQFIAGYDFLVPAVGKAKSLQGEAIRIAGRVSNEFHDNGGENWDKDYRKMAKALLAITSQGTPLKKPQEQELATAIKAVRKGDPTPEEVDVLPRLATAWVVQNPNPMPLGEPDYQR</sequence>
<evidence type="ECO:0000313" key="2">
    <source>
        <dbReference type="EMBL" id="AGG65605.1"/>
    </source>
</evidence>